<dbReference type="Proteomes" id="UP000515570">
    <property type="component" value="Chromosome"/>
</dbReference>
<dbReference type="InterPro" id="IPR000835">
    <property type="entry name" value="HTH_MarR-typ"/>
</dbReference>
<evidence type="ECO:0000256" key="2">
    <source>
        <dbReference type="ARBA" id="ARBA00023125"/>
    </source>
</evidence>
<keyword evidence="2" id="KW-0238">DNA-binding</keyword>
<dbReference type="InterPro" id="IPR036390">
    <property type="entry name" value="WH_DNA-bd_sf"/>
</dbReference>
<dbReference type="GO" id="GO:0003677">
    <property type="term" value="F:DNA binding"/>
    <property type="evidence" value="ECO:0007669"/>
    <property type="project" value="UniProtKB-KW"/>
</dbReference>
<proteinExistence type="predicted"/>
<dbReference type="Pfam" id="PF12802">
    <property type="entry name" value="MarR_2"/>
    <property type="match status" value="1"/>
</dbReference>
<dbReference type="PANTHER" id="PTHR42756:SF1">
    <property type="entry name" value="TRANSCRIPTIONAL REPRESSOR OF EMRAB OPERON"/>
    <property type="match status" value="1"/>
</dbReference>
<dbReference type="GO" id="GO:0003700">
    <property type="term" value="F:DNA-binding transcription factor activity"/>
    <property type="evidence" value="ECO:0007669"/>
    <property type="project" value="InterPro"/>
</dbReference>
<dbReference type="InterPro" id="IPR036388">
    <property type="entry name" value="WH-like_DNA-bd_sf"/>
</dbReference>
<dbReference type="SMART" id="SM00347">
    <property type="entry name" value="HTH_MARR"/>
    <property type="match status" value="1"/>
</dbReference>
<accession>A0A7G5FEC9</accession>
<keyword evidence="6" id="KW-1185">Reference proteome</keyword>
<protein>
    <submittedName>
        <fullName evidence="5">MarR family transcriptional regulator</fullName>
    </submittedName>
</protein>
<organism evidence="5 6">
    <name type="scientific">Corynebacterium hindlerae</name>
    <dbReference type="NCBI Taxonomy" id="699041"/>
    <lineage>
        <taxon>Bacteria</taxon>
        <taxon>Bacillati</taxon>
        <taxon>Actinomycetota</taxon>
        <taxon>Actinomycetes</taxon>
        <taxon>Mycobacteriales</taxon>
        <taxon>Corynebacteriaceae</taxon>
        <taxon>Corynebacterium</taxon>
    </lineage>
</organism>
<dbReference type="PANTHER" id="PTHR42756">
    <property type="entry name" value="TRANSCRIPTIONAL REGULATOR, MARR"/>
    <property type="match status" value="1"/>
</dbReference>
<gene>
    <name evidence="5" type="ORF">HW450_11655</name>
</gene>
<sequence length="134" mass="14841">MRLTAYTAQFAHHARQLIDANLAHHGLHQWQFDVLATLRRANTPLTAKELAEQVLISASALTNRLDKLTAEGLISRTVNPNSRRESLIELTDEGRQLIEAILPSHLGTCRTVAERLSPDEADQLCGLLKKALGE</sequence>
<evidence type="ECO:0000256" key="3">
    <source>
        <dbReference type="ARBA" id="ARBA00023163"/>
    </source>
</evidence>
<evidence type="ECO:0000259" key="4">
    <source>
        <dbReference type="PROSITE" id="PS50995"/>
    </source>
</evidence>
<keyword evidence="1" id="KW-0805">Transcription regulation</keyword>
<keyword evidence="3" id="KW-0804">Transcription</keyword>
<evidence type="ECO:0000256" key="1">
    <source>
        <dbReference type="ARBA" id="ARBA00023015"/>
    </source>
</evidence>
<dbReference type="PRINTS" id="PR00598">
    <property type="entry name" value="HTHMARR"/>
</dbReference>
<dbReference type="EMBL" id="CP059833">
    <property type="protein sequence ID" value="QMV84970.1"/>
    <property type="molecule type" value="Genomic_DNA"/>
</dbReference>
<dbReference type="SUPFAM" id="SSF46785">
    <property type="entry name" value="Winged helix' DNA-binding domain"/>
    <property type="match status" value="1"/>
</dbReference>
<evidence type="ECO:0000313" key="5">
    <source>
        <dbReference type="EMBL" id="QMV84970.1"/>
    </source>
</evidence>
<evidence type="ECO:0000313" key="6">
    <source>
        <dbReference type="Proteomes" id="UP000515570"/>
    </source>
</evidence>
<dbReference type="PROSITE" id="PS50995">
    <property type="entry name" value="HTH_MARR_2"/>
    <property type="match status" value="1"/>
</dbReference>
<name>A0A7G5FEC9_9CORY</name>
<reference evidence="5 6" key="1">
    <citation type="submission" date="2020-07" db="EMBL/GenBank/DDBJ databases">
        <title>non toxigenic Corynebacterium sp. nov from a clinical source.</title>
        <authorList>
            <person name="Bernier A.-M."/>
            <person name="Bernard K."/>
        </authorList>
    </citation>
    <scope>NUCLEOTIDE SEQUENCE [LARGE SCALE GENOMIC DNA]</scope>
    <source>
        <strain evidence="6">NML 93-0612</strain>
    </source>
</reference>
<dbReference type="Gene3D" id="1.10.10.10">
    <property type="entry name" value="Winged helix-like DNA-binding domain superfamily/Winged helix DNA-binding domain"/>
    <property type="match status" value="1"/>
</dbReference>
<feature type="domain" description="HTH marR-type" evidence="4">
    <location>
        <begin position="1"/>
        <end position="133"/>
    </location>
</feature>
<dbReference type="AlphaFoldDB" id="A0A7G5FEC9"/>